<dbReference type="EMBL" id="FRDH01000009">
    <property type="protein sequence ID" value="SHN60765.1"/>
    <property type="molecule type" value="Genomic_DNA"/>
</dbReference>
<dbReference type="SUPFAM" id="SSF81606">
    <property type="entry name" value="PP2C-like"/>
    <property type="match status" value="1"/>
</dbReference>
<accession>A0A1M7SQL1</accession>
<dbReference type="Gene3D" id="6.10.340.10">
    <property type="match status" value="1"/>
</dbReference>
<dbReference type="Pfam" id="PF07228">
    <property type="entry name" value="SpoIIE"/>
    <property type="match status" value="1"/>
</dbReference>
<dbReference type="AlphaFoldDB" id="A0A1M7SQL1"/>
<dbReference type="InterPro" id="IPR036457">
    <property type="entry name" value="PPM-type-like_dom_sf"/>
</dbReference>
<evidence type="ECO:0000313" key="4">
    <source>
        <dbReference type="EMBL" id="SHN60765.1"/>
    </source>
</evidence>
<dbReference type="PANTHER" id="PTHR43156:SF2">
    <property type="entry name" value="STAGE II SPORULATION PROTEIN E"/>
    <property type="match status" value="1"/>
</dbReference>
<evidence type="ECO:0000259" key="3">
    <source>
        <dbReference type="SMART" id="SM00331"/>
    </source>
</evidence>
<protein>
    <submittedName>
        <fullName evidence="4">Sigma-B regulation protein RsbU (Phosphoserine phosphatase)</fullName>
    </submittedName>
</protein>
<dbReference type="PANTHER" id="PTHR43156">
    <property type="entry name" value="STAGE II SPORULATION PROTEIN E-RELATED"/>
    <property type="match status" value="1"/>
</dbReference>
<sequence>MKKRMSVNEKALAGIIAFTLFFAVFTCLAGFLIFDHVIEKLYNDKGYVVANIISHDIDHDKISEYTKTWEADDYYHKMEDYLHHVEEYSGAAYIYIAVPYEDHTMRYVYDSDTFIGDSDPISASFEEIWNAYTKGIRPTSYLVRKSKKYGYLTSSCLPIADSSGNIVALLFVDTHMEEILSTLGRFIFYMVVISLVLMLVFCILNWMVLNKNFIKPIMFIKKNLDSFAESNATVDDSLSSIQTGDEIEDLAISVHDMEKDLVKYIDNIKTITAEKERISAELSVATQIQADMLPRVFPPFPERKDFDIYATMVPAKEVGGDFYDFFLIDNDHIALVMADVSGKGVPAALFMVNAKTLIKNRTMTNNNLSTSEIIHDVNNMLCEGNDAEMFVTVWLCIIQLSTGNCRITNAGHEHPAVKVSGQDYTLKTYRHSIAVAAMPDVKFEEHEFKLDPGDTLFVYTDGVTEATDSKNDLFGTDRLIASLNKAKDADATALLGLVKEDIDAFVGNAPQFDDITMLCFRYLGK</sequence>
<feature type="domain" description="PPM-type phosphatase" evidence="3">
    <location>
        <begin position="303"/>
        <end position="522"/>
    </location>
</feature>
<keyword evidence="2" id="KW-1133">Transmembrane helix</keyword>
<evidence type="ECO:0000313" key="5">
    <source>
        <dbReference type="Proteomes" id="UP000184097"/>
    </source>
</evidence>
<name>A0A1M7SQL1_9FIRM</name>
<proteinExistence type="predicted"/>
<reference evidence="4 5" key="1">
    <citation type="submission" date="2016-12" db="EMBL/GenBank/DDBJ databases">
        <authorList>
            <person name="Song W.-J."/>
            <person name="Kurnit D.M."/>
        </authorList>
    </citation>
    <scope>NUCLEOTIDE SEQUENCE [LARGE SCALE GENOMIC DNA]</scope>
    <source>
        <strain evidence="4 5">DSM 14810</strain>
    </source>
</reference>
<dbReference type="InterPro" id="IPR001932">
    <property type="entry name" value="PPM-type_phosphatase-like_dom"/>
</dbReference>
<dbReference type="Gene3D" id="3.60.40.10">
    <property type="entry name" value="PPM-type phosphatase domain"/>
    <property type="match status" value="1"/>
</dbReference>
<keyword evidence="1" id="KW-0378">Hydrolase</keyword>
<evidence type="ECO:0000256" key="1">
    <source>
        <dbReference type="ARBA" id="ARBA00022801"/>
    </source>
</evidence>
<gene>
    <name evidence="4" type="ORF">SAMN02745247_02245</name>
</gene>
<dbReference type="SMART" id="SM00331">
    <property type="entry name" value="PP2C_SIG"/>
    <property type="match status" value="1"/>
</dbReference>
<evidence type="ECO:0000256" key="2">
    <source>
        <dbReference type="SAM" id="Phobius"/>
    </source>
</evidence>
<dbReference type="RefSeq" id="WP_072704151.1">
    <property type="nucleotide sequence ID" value="NZ_FRDH01000009.1"/>
</dbReference>
<dbReference type="GO" id="GO:0016791">
    <property type="term" value="F:phosphatase activity"/>
    <property type="evidence" value="ECO:0007669"/>
    <property type="project" value="TreeGrafter"/>
</dbReference>
<dbReference type="Proteomes" id="UP000184097">
    <property type="component" value="Unassembled WGS sequence"/>
</dbReference>
<dbReference type="InterPro" id="IPR052016">
    <property type="entry name" value="Bact_Sigma-Reg"/>
</dbReference>
<keyword evidence="2" id="KW-0812">Transmembrane</keyword>
<feature type="transmembrane region" description="Helical" evidence="2">
    <location>
        <begin position="186"/>
        <end position="209"/>
    </location>
</feature>
<feature type="transmembrane region" description="Helical" evidence="2">
    <location>
        <begin position="12"/>
        <end position="34"/>
    </location>
</feature>
<keyword evidence="2" id="KW-0472">Membrane</keyword>
<organism evidence="4 5">
    <name type="scientific">Butyrivibrio hungatei DSM 14810</name>
    <dbReference type="NCBI Taxonomy" id="1121132"/>
    <lineage>
        <taxon>Bacteria</taxon>
        <taxon>Bacillati</taxon>
        <taxon>Bacillota</taxon>
        <taxon>Clostridia</taxon>
        <taxon>Lachnospirales</taxon>
        <taxon>Lachnospiraceae</taxon>
        <taxon>Butyrivibrio</taxon>
    </lineage>
</organism>